<evidence type="ECO:0000313" key="2">
    <source>
        <dbReference type="Proteomes" id="UP000813427"/>
    </source>
</evidence>
<gene>
    <name evidence="1" type="ORF">BKA59DRAFT_518829</name>
</gene>
<evidence type="ECO:0000313" key="1">
    <source>
        <dbReference type="EMBL" id="KAH7261802.1"/>
    </source>
</evidence>
<dbReference type="AlphaFoldDB" id="A0A8K0S6T9"/>
<reference evidence="1" key="1">
    <citation type="journal article" date="2021" name="Nat. Commun.">
        <title>Genetic determinants of endophytism in the Arabidopsis root mycobiome.</title>
        <authorList>
            <person name="Mesny F."/>
            <person name="Miyauchi S."/>
            <person name="Thiergart T."/>
            <person name="Pickel B."/>
            <person name="Atanasova L."/>
            <person name="Karlsson M."/>
            <person name="Huettel B."/>
            <person name="Barry K.W."/>
            <person name="Haridas S."/>
            <person name="Chen C."/>
            <person name="Bauer D."/>
            <person name="Andreopoulos W."/>
            <person name="Pangilinan J."/>
            <person name="LaButti K."/>
            <person name="Riley R."/>
            <person name="Lipzen A."/>
            <person name="Clum A."/>
            <person name="Drula E."/>
            <person name="Henrissat B."/>
            <person name="Kohler A."/>
            <person name="Grigoriev I.V."/>
            <person name="Martin F.M."/>
            <person name="Hacquard S."/>
        </authorList>
    </citation>
    <scope>NUCLEOTIDE SEQUENCE</scope>
    <source>
        <strain evidence="1">MPI-SDFR-AT-0068</strain>
    </source>
</reference>
<comment type="caution">
    <text evidence="1">The sequence shown here is derived from an EMBL/GenBank/DDBJ whole genome shotgun (WGS) entry which is preliminary data.</text>
</comment>
<protein>
    <submittedName>
        <fullName evidence="1">Uncharacterized protein</fullName>
    </submittedName>
</protein>
<keyword evidence="2" id="KW-1185">Reference proteome</keyword>
<dbReference type="EMBL" id="JAGPXF010000001">
    <property type="protein sequence ID" value="KAH7261802.1"/>
    <property type="molecule type" value="Genomic_DNA"/>
</dbReference>
<name>A0A8K0S6T9_9HYPO</name>
<proteinExistence type="predicted"/>
<dbReference type="Proteomes" id="UP000813427">
    <property type="component" value="Unassembled WGS sequence"/>
</dbReference>
<organism evidence="1 2">
    <name type="scientific">Fusarium tricinctum</name>
    <dbReference type="NCBI Taxonomy" id="61284"/>
    <lineage>
        <taxon>Eukaryota</taxon>
        <taxon>Fungi</taxon>
        <taxon>Dikarya</taxon>
        <taxon>Ascomycota</taxon>
        <taxon>Pezizomycotina</taxon>
        <taxon>Sordariomycetes</taxon>
        <taxon>Hypocreomycetidae</taxon>
        <taxon>Hypocreales</taxon>
        <taxon>Nectriaceae</taxon>
        <taxon>Fusarium</taxon>
        <taxon>Fusarium tricinctum species complex</taxon>
    </lineage>
</organism>
<sequence length="220" mass="24501">MLTRSRRHRTPPRATRIDYGSVFFTLASKLPFVSFLSLTRLDSASDKYSIARAVTLTVSITANNDTMSDLQTSTSSQNFFLKYAVKSGRMPPTPVPCELIMRTSTSQVAHKHRKATYREAVSQEARIEVAHAWKMFKPQIPSTIITGSSARHPSTLHGETSKPGSESATIMYAKYDLFIVEKWRIDGEVLALLNVDVNKSVDLSEDPHSGLDTIKQISIP</sequence>
<accession>A0A8K0S6T9</accession>